<evidence type="ECO:0000313" key="1">
    <source>
        <dbReference type="EMBL" id="TID25662.1"/>
    </source>
</evidence>
<dbReference type="InterPro" id="IPR052895">
    <property type="entry name" value="HetReg/Transcr_Mod"/>
</dbReference>
<dbReference type="AlphaFoldDB" id="A0A4Z1PRH3"/>
<gene>
    <name evidence="1" type="ORF">E6O75_ATG03525</name>
</gene>
<proteinExistence type="predicted"/>
<dbReference type="Proteomes" id="UP000298493">
    <property type="component" value="Unassembled WGS sequence"/>
</dbReference>
<protein>
    <submittedName>
        <fullName evidence="1">HET-domain-containing protein</fullName>
    </submittedName>
</protein>
<sequence>MQSAVRSMNLAHHPYWSRLWIVQEVMFAVNLVVRFGSLREDWSTFTTMIKARGANTSPALKVIKHKEQFYDGNPKFHQNFLLYSLMSEFRHSQARIIHDKVYAPNGLATQETRVQVDYTISELCLALRVLETITSRTNSGITDASMDRKKAIAFLIRALELNQRDASRLKRLDTER</sequence>
<dbReference type="PANTHER" id="PTHR24148:SF73">
    <property type="entry name" value="HET DOMAIN PROTEIN (AFU_ORTHOLOGUE AFUA_8G01020)"/>
    <property type="match status" value="1"/>
</dbReference>
<comment type="caution">
    <text evidence="1">The sequence shown here is derived from an EMBL/GenBank/DDBJ whole genome shotgun (WGS) entry which is preliminary data.</text>
</comment>
<evidence type="ECO:0000313" key="2">
    <source>
        <dbReference type="Proteomes" id="UP000298493"/>
    </source>
</evidence>
<dbReference type="EMBL" id="SNSC02000003">
    <property type="protein sequence ID" value="TID25662.1"/>
    <property type="molecule type" value="Genomic_DNA"/>
</dbReference>
<reference evidence="1 2" key="1">
    <citation type="submission" date="2019-04" db="EMBL/GenBank/DDBJ databases">
        <title>High contiguity whole genome sequence and gene annotation resource for two Venturia nashicola isolates.</title>
        <authorList>
            <person name="Prokchorchik M."/>
            <person name="Won K."/>
            <person name="Lee Y."/>
            <person name="Choi E.D."/>
            <person name="Segonzac C."/>
            <person name="Sohn K.H."/>
        </authorList>
    </citation>
    <scope>NUCLEOTIDE SEQUENCE [LARGE SCALE GENOMIC DNA]</scope>
    <source>
        <strain evidence="1 2">PRI2</strain>
    </source>
</reference>
<organism evidence="1 2">
    <name type="scientific">Venturia nashicola</name>
    <dbReference type="NCBI Taxonomy" id="86259"/>
    <lineage>
        <taxon>Eukaryota</taxon>
        <taxon>Fungi</taxon>
        <taxon>Dikarya</taxon>
        <taxon>Ascomycota</taxon>
        <taxon>Pezizomycotina</taxon>
        <taxon>Dothideomycetes</taxon>
        <taxon>Pleosporomycetidae</taxon>
        <taxon>Venturiales</taxon>
        <taxon>Venturiaceae</taxon>
        <taxon>Venturia</taxon>
    </lineage>
</organism>
<dbReference type="PANTHER" id="PTHR24148">
    <property type="entry name" value="ANKYRIN REPEAT DOMAIN-CONTAINING PROTEIN 39 HOMOLOG-RELATED"/>
    <property type="match status" value="1"/>
</dbReference>
<keyword evidence="2" id="KW-1185">Reference proteome</keyword>
<accession>A0A4Z1PRH3</accession>
<name>A0A4Z1PRH3_9PEZI</name>